<dbReference type="Proteomes" id="UP000800041">
    <property type="component" value="Unassembled WGS sequence"/>
</dbReference>
<dbReference type="AlphaFoldDB" id="A0A6G1H5R9"/>
<accession>A0A6G1H5R9</accession>
<dbReference type="OrthoDB" id="2772415at2759"/>
<feature type="region of interest" description="Disordered" evidence="1">
    <location>
        <begin position="122"/>
        <end position="141"/>
    </location>
</feature>
<evidence type="ECO:0000313" key="2">
    <source>
        <dbReference type="EMBL" id="KAF1988397.1"/>
    </source>
</evidence>
<proteinExistence type="predicted"/>
<dbReference type="EMBL" id="ML977149">
    <property type="protein sequence ID" value="KAF1988397.1"/>
    <property type="molecule type" value="Genomic_DNA"/>
</dbReference>
<keyword evidence="3" id="KW-1185">Reference proteome</keyword>
<reference evidence="2" key="1">
    <citation type="journal article" date="2020" name="Stud. Mycol.">
        <title>101 Dothideomycetes genomes: a test case for predicting lifestyles and emergence of pathogens.</title>
        <authorList>
            <person name="Haridas S."/>
            <person name="Albert R."/>
            <person name="Binder M."/>
            <person name="Bloem J."/>
            <person name="Labutti K."/>
            <person name="Salamov A."/>
            <person name="Andreopoulos B."/>
            <person name="Baker S."/>
            <person name="Barry K."/>
            <person name="Bills G."/>
            <person name="Bluhm B."/>
            <person name="Cannon C."/>
            <person name="Castanera R."/>
            <person name="Culley D."/>
            <person name="Daum C."/>
            <person name="Ezra D."/>
            <person name="Gonzalez J."/>
            <person name="Henrissat B."/>
            <person name="Kuo A."/>
            <person name="Liang C."/>
            <person name="Lipzen A."/>
            <person name="Lutzoni F."/>
            <person name="Magnuson J."/>
            <person name="Mondo S."/>
            <person name="Nolan M."/>
            <person name="Ohm R."/>
            <person name="Pangilinan J."/>
            <person name="Park H.-J."/>
            <person name="Ramirez L."/>
            <person name="Alfaro M."/>
            <person name="Sun H."/>
            <person name="Tritt A."/>
            <person name="Yoshinaga Y."/>
            <person name="Zwiers L.-H."/>
            <person name="Turgeon B."/>
            <person name="Goodwin S."/>
            <person name="Spatafora J."/>
            <person name="Crous P."/>
            <person name="Grigoriev I."/>
        </authorList>
    </citation>
    <scope>NUCLEOTIDE SEQUENCE</scope>
    <source>
        <strain evidence="2">CBS 113979</strain>
    </source>
</reference>
<evidence type="ECO:0000256" key="1">
    <source>
        <dbReference type="SAM" id="MobiDB-lite"/>
    </source>
</evidence>
<organism evidence="2 3">
    <name type="scientific">Aulographum hederae CBS 113979</name>
    <dbReference type="NCBI Taxonomy" id="1176131"/>
    <lineage>
        <taxon>Eukaryota</taxon>
        <taxon>Fungi</taxon>
        <taxon>Dikarya</taxon>
        <taxon>Ascomycota</taxon>
        <taxon>Pezizomycotina</taxon>
        <taxon>Dothideomycetes</taxon>
        <taxon>Pleosporomycetidae</taxon>
        <taxon>Aulographales</taxon>
        <taxon>Aulographaceae</taxon>
    </lineage>
</organism>
<sequence>MSPKGPFTLITVNTAPERAARLIGRMVEALKDSYTIIHVRNCETIDQIPPAVEQIQPDLLFVASMWTKEESLAIIEIAERERPGVVTHAIPHGLQVDRGPDAVVEHLVGMVPKLLEGIGEREGIEGRGERMGEGKGDKEVA</sequence>
<gene>
    <name evidence="2" type="ORF">K402DRAFT_411707</name>
</gene>
<evidence type="ECO:0000313" key="3">
    <source>
        <dbReference type="Proteomes" id="UP000800041"/>
    </source>
</evidence>
<name>A0A6G1H5R9_9PEZI</name>
<protein>
    <submittedName>
        <fullName evidence="2">Uncharacterized protein</fullName>
    </submittedName>
</protein>